<gene>
    <name evidence="2" type="ORF">G352_03159</name>
</gene>
<dbReference type="EMBL" id="AOEX01000016">
    <property type="protein sequence ID" value="EME66902.1"/>
    <property type="molecule type" value="Genomic_DNA"/>
</dbReference>
<protein>
    <submittedName>
        <fullName evidence="2">Uncharacterized protein</fullName>
    </submittedName>
</protein>
<evidence type="ECO:0000313" key="2">
    <source>
        <dbReference type="EMBL" id="EME66902.1"/>
    </source>
</evidence>
<comment type="caution">
    <text evidence="2">The sequence shown here is derived from an EMBL/GenBank/DDBJ whole genome shotgun (WGS) entry which is preliminary data.</text>
</comment>
<name>M2ZHV2_9NOCA</name>
<reference evidence="2 3" key="1">
    <citation type="journal article" date="2013" name="Genome Announc.">
        <title>Draft Genome Sequence of Rhodococcus ruber Strain BKS 20-38.</title>
        <authorList>
            <person name="Bala M."/>
            <person name="Kumar S."/>
            <person name="Raghava G.P."/>
            <person name="Mayilraj S."/>
        </authorList>
    </citation>
    <scope>NUCLEOTIDE SEQUENCE [LARGE SCALE GENOMIC DNA]</scope>
    <source>
        <strain evidence="2 3">BKS 20-38</strain>
    </source>
</reference>
<evidence type="ECO:0000313" key="3">
    <source>
        <dbReference type="Proteomes" id="UP000011731"/>
    </source>
</evidence>
<dbReference type="AlphaFoldDB" id="M2ZHV2"/>
<organism evidence="2 3">
    <name type="scientific">Rhodococcus ruber BKS 20-38</name>
    <dbReference type="NCBI Taxonomy" id="1278076"/>
    <lineage>
        <taxon>Bacteria</taxon>
        <taxon>Bacillati</taxon>
        <taxon>Actinomycetota</taxon>
        <taxon>Actinomycetes</taxon>
        <taxon>Mycobacteriales</taxon>
        <taxon>Nocardiaceae</taxon>
        <taxon>Rhodococcus</taxon>
    </lineage>
</organism>
<dbReference type="Proteomes" id="UP000011731">
    <property type="component" value="Unassembled WGS sequence"/>
</dbReference>
<keyword evidence="3" id="KW-1185">Reference proteome</keyword>
<proteinExistence type="predicted"/>
<feature type="region of interest" description="Disordered" evidence="1">
    <location>
        <begin position="17"/>
        <end position="62"/>
    </location>
</feature>
<evidence type="ECO:0000256" key="1">
    <source>
        <dbReference type="SAM" id="MobiDB-lite"/>
    </source>
</evidence>
<accession>M2ZHV2</accession>
<dbReference type="PATRIC" id="fig|1278076.4.peg.656"/>
<feature type="compositionally biased region" description="Low complexity" evidence="1">
    <location>
        <begin position="45"/>
        <end position="62"/>
    </location>
</feature>
<sequence>MALAVHRRSLFELVEHPALIHSSPGPQGRGRDPVIGVRLVGAPGTSRATSSSNTTRSGTRRP</sequence>